<dbReference type="Gene3D" id="3.20.20.70">
    <property type="entry name" value="Aldolase class I"/>
    <property type="match status" value="1"/>
</dbReference>
<name>A0A517TEZ8_9PLAN</name>
<dbReference type="Gene3D" id="3.30.70.1140">
    <property type="entry name" value="Phospho-2-dehydro-3-deoxyheptonate aldolase, domain 1"/>
    <property type="match status" value="1"/>
</dbReference>
<dbReference type="InterPro" id="IPR013785">
    <property type="entry name" value="Aldolase_TIM"/>
</dbReference>
<sequence length="339" mass="36634">MIVVLKPGTDDATVKKLTDRVEGFGMTAHVIIGTERTVIAAVGDEKAADQEELEAYAEVERVMTILAPYKIASRETKPEPSLVEIKGLKFGAGHVGVVAGPCSIESEQQIFESARYVRETGAKGLRGGAFKPRTSPYSFQGMKEEGLKLLQAAGEETGLATVTEIMAPHDVDLLCRYADVLQIGARNMQNYTLLEAVGETNTPVLLKRGPAASIDEFLLAAEYILNKGNQQVVLCERGIRTFESHTRFTLPLATVPYLHERTHLPIVIDPSHGTGIASLVPSMCYAAVAAECDGLLIETHPDPTKAVSDGPQSLTPEDFAKTMKRCKVVADAVGLKWSE</sequence>
<dbReference type="EC" id="2.5.1.54" evidence="4"/>
<dbReference type="Pfam" id="PF18152">
    <property type="entry name" value="DAHP_snth_FXD"/>
    <property type="match status" value="1"/>
</dbReference>
<dbReference type="PANTHER" id="PTHR43018">
    <property type="entry name" value="PHOSPHO-2-DEHYDRO-3-DEOXYHEPTONATE ALDOLASE"/>
    <property type="match status" value="1"/>
</dbReference>
<dbReference type="InterPro" id="IPR052899">
    <property type="entry name" value="Class-I_DAHP_synthase"/>
</dbReference>
<feature type="domain" description="DAHP synthase ferredoxin-like" evidence="3">
    <location>
        <begin position="1"/>
        <end position="66"/>
    </location>
</feature>
<evidence type="ECO:0000256" key="1">
    <source>
        <dbReference type="ARBA" id="ARBA00022679"/>
    </source>
</evidence>
<reference evidence="4 5" key="1">
    <citation type="submission" date="2019-02" db="EMBL/GenBank/DDBJ databases">
        <title>Deep-cultivation of Planctomycetes and their phenomic and genomic characterization uncovers novel biology.</title>
        <authorList>
            <person name="Wiegand S."/>
            <person name="Jogler M."/>
            <person name="Boedeker C."/>
            <person name="Pinto D."/>
            <person name="Vollmers J."/>
            <person name="Rivas-Marin E."/>
            <person name="Kohn T."/>
            <person name="Peeters S.H."/>
            <person name="Heuer A."/>
            <person name="Rast P."/>
            <person name="Oberbeckmann S."/>
            <person name="Bunk B."/>
            <person name="Jeske O."/>
            <person name="Meyerdierks A."/>
            <person name="Storesund J.E."/>
            <person name="Kallscheuer N."/>
            <person name="Luecker S."/>
            <person name="Lage O.M."/>
            <person name="Pohl T."/>
            <person name="Merkel B.J."/>
            <person name="Hornburger P."/>
            <person name="Mueller R.-W."/>
            <person name="Bruemmer F."/>
            <person name="Labrenz M."/>
            <person name="Spormann A.M."/>
            <person name="Op den Camp H."/>
            <person name="Overmann J."/>
            <person name="Amann R."/>
            <person name="Jetten M.S.M."/>
            <person name="Mascher T."/>
            <person name="Medema M.H."/>
            <person name="Devos D.P."/>
            <person name="Kaster A.-K."/>
            <person name="Ovreas L."/>
            <person name="Rohde M."/>
            <person name="Galperin M.Y."/>
            <person name="Jogler C."/>
        </authorList>
    </citation>
    <scope>NUCLEOTIDE SEQUENCE [LARGE SCALE GENOMIC DNA]</scope>
    <source>
        <strain evidence="4 5">V22</strain>
    </source>
</reference>
<dbReference type="GO" id="GO:0009073">
    <property type="term" value="P:aromatic amino acid family biosynthetic process"/>
    <property type="evidence" value="ECO:0007669"/>
    <property type="project" value="InterPro"/>
</dbReference>
<dbReference type="InterPro" id="IPR006268">
    <property type="entry name" value="DAHP_syn_2"/>
</dbReference>
<evidence type="ECO:0000313" key="4">
    <source>
        <dbReference type="EMBL" id="QDT66945.1"/>
    </source>
</evidence>
<dbReference type="PANTHER" id="PTHR43018:SF2">
    <property type="entry name" value="PHOSPHO-2-DEHYDRO-3-DEOXYHEPTONATE ALDOLASE"/>
    <property type="match status" value="1"/>
</dbReference>
<keyword evidence="1 4" id="KW-0808">Transferase</keyword>
<evidence type="ECO:0000259" key="3">
    <source>
        <dbReference type="Pfam" id="PF18152"/>
    </source>
</evidence>
<dbReference type="Proteomes" id="UP000319976">
    <property type="component" value="Chromosome"/>
</dbReference>
<evidence type="ECO:0000313" key="5">
    <source>
        <dbReference type="Proteomes" id="UP000319976"/>
    </source>
</evidence>
<dbReference type="GO" id="GO:0016832">
    <property type="term" value="F:aldehyde-lyase activity"/>
    <property type="evidence" value="ECO:0007669"/>
    <property type="project" value="InterPro"/>
</dbReference>
<feature type="domain" description="DAHP synthetase I/KDSA" evidence="2">
    <location>
        <begin position="88"/>
        <end position="326"/>
    </location>
</feature>
<dbReference type="NCBIfam" id="NF006421">
    <property type="entry name" value="PRK08673.1"/>
    <property type="match status" value="1"/>
</dbReference>
<accession>A0A517TEZ8</accession>
<evidence type="ECO:0000259" key="2">
    <source>
        <dbReference type="Pfam" id="PF00793"/>
    </source>
</evidence>
<dbReference type="RefSeq" id="WP_145266502.1">
    <property type="nucleotide sequence ID" value="NZ_CP036316.1"/>
</dbReference>
<organism evidence="4 5">
    <name type="scientific">Calycomorphotria hydatis</name>
    <dbReference type="NCBI Taxonomy" id="2528027"/>
    <lineage>
        <taxon>Bacteria</taxon>
        <taxon>Pseudomonadati</taxon>
        <taxon>Planctomycetota</taxon>
        <taxon>Planctomycetia</taxon>
        <taxon>Planctomycetales</taxon>
        <taxon>Planctomycetaceae</taxon>
        <taxon>Calycomorphotria</taxon>
    </lineage>
</organism>
<dbReference type="NCBIfam" id="TIGR01361">
    <property type="entry name" value="DAHP_synth_Bsub"/>
    <property type="match status" value="1"/>
</dbReference>
<dbReference type="KEGG" id="chya:V22_42170"/>
<dbReference type="InterPro" id="IPR006218">
    <property type="entry name" value="DAHP1/KDSA"/>
</dbReference>
<dbReference type="NCBIfam" id="NF009239">
    <property type="entry name" value="PRK12595.1"/>
    <property type="match status" value="1"/>
</dbReference>
<dbReference type="Pfam" id="PF00793">
    <property type="entry name" value="DAHP_synth_1"/>
    <property type="match status" value="1"/>
</dbReference>
<dbReference type="AlphaFoldDB" id="A0A517TEZ8"/>
<dbReference type="InterPro" id="IPR041071">
    <property type="entry name" value="DAHP_snth_FXD"/>
</dbReference>
<protein>
    <submittedName>
        <fullName evidence="4">Phospho-2-dehydro-3-deoxyheptonate aldolase</fullName>
        <ecNumber evidence="4">2.5.1.54</ecNumber>
    </submittedName>
</protein>
<gene>
    <name evidence="4" type="primary">aroF_2</name>
    <name evidence="4" type="ORF">V22_42170</name>
</gene>
<proteinExistence type="predicted"/>
<dbReference type="GO" id="GO:0003849">
    <property type="term" value="F:3-deoxy-7-phosphoheptulonate synthase activity"/>
    <property type="evidence" value="ECO:0007669"/>
    <property type="project" value="UniProtKB-EC"/>
</dbReference>
<dbReference type="SUPFAM" id="SSF51569">
    <property type="entry name" value="Aldolase"/>
    <property type="match status" value="1"/>
</dbReference>
<dbReference type="EMBL" id="CP036316">
    <property type="protein sequence ID" value="QDT66945.1"/>
    <property type="molecule type" value="Genomic_DNA"/>
</dbReference>
<dbReference type="OrthoDB" id="9780456at2"/>
<keyword evidence="5" id="KW-1185">Reference proteome</keyword>